<accession>A0A3N3SL07</accession>
<dbReference type="PROSITE" id="PS00858">
    <property type="entry name" value="PREPHENATE_DEHYDR_2"/>
    <property type="match status" value="1"/>
</dbReference>
<keyword evidence="4" id="KW-0028">Amino-acid biosynthesis</keyword>
<evidence type="ECO:0000256" key="8">
    <source>
        <dbReference type="ARBA" id="ARBA00047848"/>
    </source>
</evidence>
<dbReference type="InterPro" id="IPR018528">
    <property type="entry name" value="Preph_deHydtase_CS"/>
</dbReference>
<name>A0A3N3SL07_ENTFL</name>
<dbReference type="GO" id="GO:0004664">
    <property type="term" value="F:prephenate dehydratase activity"/>
    <property type="evidence" value="ECO:0007669"/>
    <property type="project" value="UniProtKB-EC"/>
</dbReference>
<dbReference type="PANTHER" id="PTHR21022">
    <property type="entry name" value="PREPHENATE DEHYDRATASE P PROTEIN"/>
    <property type="match status" value="1"/>
</dbReference>
<dbReference type="Pfam" id="PF00800">
    <property type="entry name" value="PDT"/>
    <property type="match status" value="1"/>
</dbReference>
<protein>
    <recommendedName>
        <fullName evidence="3">Prephenate dehydratase</fullName>
        <ecNumber evidence="2">4.2.1.51</ecNumber>
    </recommendedName>
</protein>
<dbReference type="PROSITE" id="PS51171">
    <property type="entry name" value="PREPHENATE_DEHYDR_3"/>
    <property type="match status" value="1"/>
</dbReference>
<evidence type="ECO:0000259" key="9">
    <source>
        <dbReference type="PROSITE" id="PS51171"/>
    </source>
</evidence>
<dbReference type="Proteomes" id="UP000275941">
    <property type="component" value="Unassembled WGS sequence"/>
</dbReference>
<dbReference type="AlphaFoldDB" id="A0A3N3SL07"/>
<evidence type="ECO:0000313" key="11">
    <source>
        <dbReference type="Proteomes" id="UP000275941"/>
    </source>
</evidence>
<gene>
    <name evidence="10" type="ORF">EGW70_01075</name>
</gene>
<dbReference type="InterPro" id="IPR001086">
    <property type="entry name" value="Preph_deHydtase"/>
</dbReference>
<evidence type="ECO:0000256" key="1">
    <source>
        <dbReference type="ARBA" id="ARBA00004741"/>
    </source>
</evidence>
<evidence type="ECO:0000256" key="7">
    <source>
        <dbReference type="ARBA" id="ARBA00023239"/>
    </source>
</evidence>
<dbReference type="Gene3D" id="3.40.190.10">
    <property type="entry name" value="Periplasmic binding protein-like II"/>
    <property type="match status" value="2"/>
</dbReference>
<proteinExistence type="predicted"/>
<dbReference type="CDD" id="cd13633">
    <property type="entry name" value="PBP2_Sa-PDT_like"/>
    <property type="match status" value="1"/>
</dbReference>
<organism evidence="10 11">
    <name type="scientific">Enterococcus faecalis</name>
    <name type="common">Streptococcus faecalis</name>
    <dbReference type="NCBI Taxonomy" id="1351"/>
    <lineage>
        <taxon>Bacteria</taxon>
        <taxon>Bacillati</taxon>
        <taxon>Bacillota</taxon>
        <taxon>Bacilli</taxon>
        <taxon>Lactobacillales</taxon>
        <taxon>Enterococcaceae</taxon>
        <taxon>Enterococcus</taxon>
    </lineage>
</organism>
<evidence type="ECO:0000256" key="3">
    <source>
        <dbReference type="ARBA" id="ARBA00021872"/>
    </source>
</evidence>
<dbReference type="SUPFAM" id="SSF53850">
    <property type="entry name" value="Periplasmic binding protein-like II"/>
    <property type="match status" value="1"/>
</dbReference>
<reference evidence="10 11" key="1">
    <citation type="submission" date="2018-10" db="EMBL/GenBank/DDBJ databases">
        <title>Genotypes and phenotypes of Enterococci isolated from broiler chickens.</title>
        <authorList>
            <person name="Muhammad A.R."/>
            <person name="Diarra M.S."/>
        </authorList>
    </citation>
    <scope>NUCLEOTIDE SEQUENCE [LARGE SCALE GENOMIC DNA]</scope>
    <source>
        <strain evidence="10 11">P7 C A21</strain>
    </source>
</reference>
<dbReference type="EMBL" id="RKOR01000002">
    <property type="protein sequence ID" value="ROY53746.1"/>
    <property type="molecule type" value="Genomic_DNA"/>
</dbReference>
<dbReference type="GO" id="GO:0005737">
    <property type="term" value="C:cytoplasm"/>
    <property type="evidence" value="ECO:0007669"/>
    <property type="project" value="TreeGrafter"/>
</dbReference>
<dbReference type="PANTHER" id="PTHR21022:SF19">
    <property type="entry name" value="PREPHENATE DEHYDRATASE-RELATED"/>
    <property type="match status" value="1"/>
</dbReference>
<dbReference type="FunFam" id="3.40.190.10:FF:000034">
    <property type="entry name" value="Chorismate mutase/prephenate dehydratase"/>
    <property type="match status" value="1"/>
</dbReference>
<dbReference type="OrthoDB" id="9802281at2"/>
<dbReference type="Gene3D" id="3.30.70.260">
    <property type="match status" value="1"/>
</dbReference>
<dbReference type="InterPro" id="IPR045865">
    <property type="entry name" value="ACT-like_dom_sf"/>
</dbReference>
<feature type="domain" description="Prephenate dehydratase" evidence="9">
    <location>
        <begin position="2"/>
        <end position="177"/>
    </location>
</feature>
<dbReference type="GO" id="GO:0009094">
    <property type="term" value="P:L-phenylalanine biosynthetic process"/>
    <property type="evidence" value="ECO:0007669"/>
    <property type="project" value="UniProtKB-UniPathway"/>
</dbReference>
<comment type="catalytic activity">
    <reaction evidence="8">
        <text>prephenate + H(+) = 3-phenylpyruvate + CO2 + H2O</text>
        <dbReference type="Rhea" id="RHEA:21648"/>
        <dbReference type="ChEBI" id="CHEBI:15377"/>
        <dbReference type="ChEBI" id="CHEBI:15378"/>
        <dbReference type="ChEBI" id="CHEBI:16526"/>
        <dbReference type="ChEBI" id="CHEBI:18005"/>
        <dbReference type="ChEBI" id="CHEBI:29934"/>
        <dbReference type="EC" id="4.2.1.51"/>
    </reaction>
</comment>
<keyword evidence="5" id="KW-0057">Aromatic amino acid biosynthesis</keyword>
<keyword evidence="6" id="KW-0584">Phenylalanine biosynthesis</keyword>
<evidence type="ECO:0000256" key="2">
    <source>
        <dbReference type="ARBA" id="ARBA00013147"/>
    </source>
</evidence>
<dbReference type="UniPathway" id="UPA00121">
    <property type="reaction ID" value="UER00345"/>
</dbReference>
<dbReference type="EC" id="4.2.1.51" evidence="2"/>
<sequence length="238" mass="26334">MNVSYLGPESSFTYQAACQLFPTEQLTAYASIPACLRALFRKQVDLAVVPVENSLEGSVHHTIDLLSKHPEVEVKSEIVLPIKQQLLGNPATKITKILSHPQALAQSQQFLETHYPNVPLVATESTTAAAMYVAEHPKEDAAAIASLETAQHVGLEILAENIQDNELNQTRFWIIGDRKINLSKIESRPLKTSLGEYFFVIDLLLDRPMTLVENALQEIKMLGGESQILGCYPVLTVE</sequence>
<evidence type="ECO:0000256" key="5">
    <source>
        <dbReference type="ARBA" id="ARBA00023141"/>
    </source>
</evidence>
<comment type="caution">
    <text evidence="10">The sequence shown here is derived from an EMBL/GenBank/DDBJ whole genome shotgun (WGS) entry which is preliminary data.</text>
</comment>
<evidence type="ECO:0000256" key="4">
    <source>
        <dbReference type="ARBA" id="ARBA00022605"/>
    </source>
</evidence>
<comment type="pathway">
    <text evidence="1">Amino-acid biosynthesis; L-phenylalanine biosynthesis; phenylpyruvate from prephenate: step 1/1.</text>
</comment>
<keyword evidence="7 10" id="KW-0456">Lyase</keyword>
<evidence type="ECO:0000256" key="6">
    <source>
        <dbReference type="ARBA" id="ARBA00023222"/>
    </source>
</evidence>
<dbReference type="SUPFAM" id="SSF55021">
    <property type="entry name" value="ACT-like"/>
    <property type="match status" value="1"/>
</dbReference>
<dbReference type="CDD" id="cd04905">
    <property type="entry name" value="ACT_CM-PDT"/>
    <property type="match status" value="1"/>
</dbReference>
<evidence type="ECO:0000313" key="10">
    <source>
        <dbReference type="EMBL" id="ROY53746.1"/>
    </source>
</evidence>